<dbReference type="OrthoDB" id="4774874at2"/>
<dbReference type="GO" id="GO:0008757">
    <property type="term" value="F:S-adenosylmethionine-dependent methyltransferase activity"/>
    <property type="evidence" value="ECO:0007669"/>
    <property type="project" value="TreeGrafter"/>
</dbReference>
<dbReference type="PROSITE" id="PS51682">
    <property type="entry name" value="SAM_OMT_I"/>
    <property type="match status" value="1"/>
</dbReference>
<reference evidence="4 5" key="1">
    <citation type="submission" date="2018-09" db="EMBL/GenBank/DDBJ databases">
        <title>Characterization of the phylogenetic diversity of five novel species belonging to the genus Bifidobacterium.</title>
        <authorList>
            <person name="Lugli G.A."/>
            <person name="Duranti S."/>
            <person name="Milani C."/>
        </authorList>
    </citation>
    <scope>NUCLEOTIDE SEQUENCE [LARGE SCALE GENOMIC DNA]</scope>
    <source>
        <strain evidence="4 5">2036B</strain>
    </source>
</reference>
<dbReference type="AlphaFoldDB" id="A0A430FSI1"/>
<evidence type="ECO:0000256" key="1">
    <source>
        <dbReference type="ARBA" id="ARBA00022603"/>
    </source>
</evidence>
<accession>A0A430FSI1</accession>
<gene>
    <name evidence="4" type="ORF">D2E26_0373</name>
</gene>
<proteinExistence type="predicted"/>
<evidence type="ECO:0000256" key="2">
    <source>
        <dbReference type="ARBA" id="ARBA00022679"/>
    </source>
</evidence>
<protein>
    <submittedName>
        <fullName evidence="4">O-methyltransferase</fullName>
    </submittedName>
</protein>
<dbReference type="GO" id="GO:0032259">
    <property type="term" value="P:methylation"/>
    <property type="evidence" value="ECO:0007669"/>
    <property type="project" value="UniProtKB-KW"/>
</dbReference>
<sequence>MDQTSFNLHAKAWQCIEDFESAREPELVREARKLALRNDVPQCTASQGSLLSSLVHMQHAESIIVVGTSPVVETAQLVEALDNHGKVTVVDSTADGIRILREFIAEAADETHTIMRAANADPSRFLQRLTPDDYDLIVVCGNTSNYEQTLAHAASLLHHGGAIVFTDALAFARRGNKGGLTNAADRSEQAVTMRNIIEQLQDDDRFTSSLNPAGTGLLIAVKR</sequence>
<dbReference type="InterPro" id="IPR050362">
    <property type="entry name" value="Cation-dep_OMT"/>
</dbReference>
<dbReference type="RefSeq" id="WP_125963000.1">
    <property type="nucleotide sequence ID" value="NZ_QXGM01000001.1"/>
</dbReference>
<evidence type="ECO:0000313" key="4">
    <source>
        <dbReference type="EMBL" id="RSX55810.1"/>
    </source>
</evidence>
<dbReference type="PANTHER" id="PTHR10509">
    <property type="entry name" value="O-METHYLTRANSFERASE-RELATED"/>
    <property type="match status" value="1"/>
</dbReference>
<name>A0A430FSI1_9BIFI</name>
<evidence type="ECO:0000256" key="3">
    <source>
        <dbReference type="ARBA" id="ARBA00022691"/>
    </source>
</evidence>
<dbReference type="PANTHER" id="PTHR10509:SF14">
    <property type="entry name" value="CAFFEOYL-COA O-METHYLTRANSFERASE 3-RELATED"/>
    <property type="match status" value="1"/>
</dbReference>
<dbReference type="InterPro" id="IPR029063">
    <property type="entry name" value="SAM-dependent_MTases_sf"/>
</dbReference>
<keyword evidence="3" id="KW-0949">S-adenosyl-L-methionine</keyword>
<dbReference type="InterPro" id="IPR002935">
    <property type="entry name" value="SAM_O-MeTrfase"/>
</dbReference>
<dbReference type="GO" id="GO:0008171">
    <property type="term" value="F:O-methyltransferase activity"/>
    <property type="evidence" value="ECO:0007669"/>
    <property type="project" value="InterPro"/>
</dbReference>
<dbReference type="Pfam" id="PF01596">
    <property type="entry name" value="Methyltransf_3"/>
    <property type="match status" value="1"/>
</dbReference>
<organism evidence="4 5">
    <name type="scientific">Bifidobacterium dolichotidis</name>
    <dbReference type="NCBI Taxonomy" id="2306976"/>
    <lineage>
        <taxon>Bacteria</taxon>
        <taxon>Bacillati</taxon>
        <taxon>Actinomycetota</taxon>
        <taxon>Actinomycetes</taxon>
        <taxon>Bifidobacteriales</taxon>
        <taxon>Bifidobacteriaceae</taxon>
        <taxon>Bifidobacterium</taxon>
    </lineage>
</organism>
<keyword evidence="2 4" id="KW-0808">Transferase</keyword>
<keyword evidence="5" id="KW-1185">Reference proteome</keyword>
<keyword evidence="1 4" id="KW-0489">Methyltransferase</keyword>
<dbReference type="SUPFAM" id="SSF53335">
    <property type="entry name" value="S-adenosyl-L-methionine-dependent methyltransferases"/>
    <property type="match status" value="1"/>
</dbReference>
<dbReference type="EMBL" id="QXGM01000001">
    <property type="protein sequence ID" value="RSX55810.1"/>
    <property type="molecule type" value="Genomic_DNA"/>
</dbReference>
<dbReference type="Gene3D" id="3.40.50.150">
    <property type="entry name" value="Vaccinia Virus protein VP39"/>
    <property type="match status" value="1"/>
</dbReference>
<dbReference type="Proteomes" id="UP000287609">
    <property type="component" value="Unassembled WGS sequence"/>
</dbReference>
<comment type="caution">
    <text evidence="4">The sequence shown here is derived from an EMBL/GenBank/DDBJ whole genome shotgun (WGS) entry which is preliminary data.</text>
</comment>
<evidence type="ECO:0000313" key="5">
    <source>
        <dbReference type="Proteomes" id="UP000287609"/>
    </source>
</evidence>